<dbReference type="SUPFAM" id="SSF56672">
    <property type="entry name" value="DNA/RNA polymerases"/>
    <property type="match status" value="1"/>
</dbReference>
<dbReference type="Pfam" id="PF07727">
    <property type="entry name" value="RVT_2"/>
    <property type="match status" value="1"/>
</dbReference>
<dbReference type="Proteomes" id="UP001374535">
    <property type="component" value="Chromosome 11"/>
</dbReference>
<dbReference type="PANTHER" id="PTHR43383:SF2">
    <property type="entry name" value="AMIDOHYDROLASE 2 FAMILY PROTEIN"/>
    <property type="match status" value="1"/>
</dbReference>
<dbReference type="PANTHER" id="PTHR43383">
    <property type="entry name" value="NODULIN 6"/>
    <property type="match status" value="1"/>
</dbReference>
<dbReference type="EMBL" id="CP144690">
    <property type="protein sequence ID" value="WVY90852.1"/>
    <property type="molecule type" value="Genomic_DNA"/>
</dbReference>
<name>A0AAQ3RFI4_VIGMU</name>
<accession>A0AAQ3RFI4</accession>
<evidence type="ECO:0000313" key="2">
    <source>
        <dbReference type="EMBL" id="WVY90852.1"/>
    </source>
</evidence>
<evidence type="ECO:0000313" key="3">
    <source>
        <dbReference type="Proteomes" id="UP001374535"/>
    </source>
</evidence>
<organism evidence="2 3">
    <name type="scientific">Vigna mungo</name>
    <name type="common">Black gram</name>
    <name type="synonym">Phaseolus mungo</name>
    <dbReference type="NCBI Taxonomy" id="3915"/>
    <lineage>
        <taxon>Eukaryota</taxon>
        <taxon>Viridiplantae</taxon>
        <taxon>Streptophyta</taxon>
        <taxon>Embryophyta</taxon>
        <taxon>Tracheophyta</taxon>
        <taxon>Spermatophyta</taxon>
        <taxon>Magnoliopsida</taxon>
        <taxon>eudicotyledons</taxon>
        <taxon>Gunneridae</taxon>
        <taxon>Pentapetalae</taxon>
        <taxon>rosids</taxon>
        <taxon>fabids</taxon>
        <taxon>Fabales</taxon>
        <taxon>Fabaceae</taxon>
        <taxon>Papilionoideae</taxon>
        <taxon>50 kb inversion clade</taxon>
        <taxon>NPAAA clade</taxon>
        <taxon>indigoferoid/millettioid clade</taxon>
        <taxon>Phaseoleae</taxon>
        <taxon>Vigna</taxon>
    </lineage>
</organism>
<evidence type="ECO:0000259" key="1">
    <source>
        <dbReference type="Pfam" id="PF07727"/>
    </source>
</evidence>
<sequence>MQAEFDALHRNNTWELVSRSSTQNLVGCKWVFRNKRHLNGLIDRYKARLVAKGFHQHLRWDYTETFRPVVKPVTIRIVLTFAVCQGWSICQLDVNNAFLQGTLKEEVFMLQPPGFVKKSFPYHVCRLKKAFYGLKQAPRAWYTELRVFLLSLGFVNSTIDGSLFIYQKSDSTLYLLVYVDDIIVTGVPLQS</sequence>
<feature type="domain" description="Reverse transcriptase Ty1/copia-type" evidence="1">
    <location>
        <begin position="11"/>
        <end position="186"/>
    </location>
</feature>
<protein>
    <recommendedName>
        <fullName evidence="1">Reverse transcriptase Ty1/copia-type domain-containing protein</fullName>
    </recommendedName>
</protein>
<reference evidence="2 3" key="1">
    <citation type="journal article" date="2023" name="Life. Sci Alliance">
        <title>Evolutionary insights into 3D genome organization and epigenetic landscape of Vigna mungo.</title>
        <authorList>
            <person name="Junaid A."/>
            <person name="Singh B."/>
            <person name="Bhatia S."/>
        </authorList>
    </citation>
    <scope>NUCLEOTIDE SEQUENCE [LARGE SCALE GENOMIC DNA]</scope>
    <source>
        <strain evidence="2">Urdbean</strain>
    </source>
</reference>
<proteinExistence type="predicted"/>
<dbReference type="AlphaFoldDB" id="A0AAQ3RFI4"/>
<dbReference type="InterPro" id="IPR013103">
    <property type="entry name" value="RVT_2"/>
</dbReference>
<gene>
    <name evidence="2" type="ORF">V8G54_036366</name>
</gene>
<dbReference type="InterPro" id="IPR043502">
    <property type="entry name" value="DNA/RNA_pol_sf"/>
</dbReference>
<keyword evidence="3" id="KW-1185">Reference proteome</keyword>